<feature type="compositionally biased region" description="Low complexity" evidence="1">
    <location>
        <begin position="146"/>
        <end position="159"/>
    </location>
</feature>
<feature type="compositionally biased region" description="Low complexity" evidence="1">
    <location>
        <begin position="34"/>
        <end position="51"/>
    </location>
</feature>
<protein>
    <submittedName>
        <fullName evidence="2">Uncharacterized protein</fullName>
    </submittedName>
</protein>
<reference evidence="2" key="1">
    <citation type="submission" date="2022-05" db="EMBL/GenBank/DDBJ databases">
        <title>The Musa troglodytarum L. genome provides insights into the mechanism of non-climacteric behaviour and enrichment of carotenoids.</title>
        <authorList>
            <person name="Wang J."/>
        </authorList>
    </citation>
    <scope>NUCLEOTIDE SEQUENCE</scope>
    <source>
        <tissue evidence="2">Leaf</tissue>
    </source>
</reference>
<keyword evidence="3" id="KW-1185">Reference proteome</keyword>
<feature type="compositionally biased region" description="Low complexity" evidence="1">
    <location>
        <begin position="65"/>
        <end position="74"/>
    </location>
</feature>
<evidence type="ECO:0000313" key="3">
    <source>
        <dbReference type="Proteomes" id="UP001055439"/>
    </source>
</evidence>
<organism evidence="2 3">
    <name type="scientific">Musa troglodytarum</name>
    <name type="common">fe'i banana</name>
    <dbReference type="NCBI Taxonomy" id="320322"/>
    <lineage>
        <taxon>Eukaryota</taxon>
        <taxon>Viridiplantae</taxon>
        <taxon>Streptophyta</taxon>
        <taxon>Embryophyta</taxon>
        <taxon>Tracheophyta</taxon>
        <taxon>Spermatophyta</taxon>
        <taxon>Magnoliopsida</taxon>
        <taxon>Liliopsida</taxon>
        <taxon>Zingiberales</taxon>
        <taxon>Musaceae</taxon>
        <taxon>Musa</taxon>
    </lineage>
</organism>
<feature type="compositionally biased region" description="Pro residues" evidence="1">
    <location>
        <begin position="75"/>
        <end position="88"/>
    </location>
</feature>
<name>A0A9E7GRA6_9LILI</name>
<feature type="compositionally biased region" description="Low complexity" evidence="1">
    <location>
        <begin position="89"/>
        <end position="121"/>
    </location>
</feature>
<evidence type="ECO:0000313" key="2">
    <source>
        <dbReference type="EMBL" id="URE19515.1"/>
    </source>
</evidence>
<dbReference type="EMBL" id="CP097509">
    <property type="protein sequence ID" value="URE19515.1"/>
    <property type="molecule type" value="Genomic_DNA"/>
</dbReference>
<feature type="compositionally biased region" description="Polar residues" evidence="1">
    <location>
        <begin position="172"/>
        <end position="183"/>
    </location>
</feature>
<sequence length="346" mass="36640">MRPCIRWTAASGRCSSTASAVCSRRRWARALTFSSPGCRSPSSSTSALAPTPSLPTPAPRTCRWSTSPSASSPAPTSPASPPSSPPLAPSTTRRSSLPSATRSLNPSSRSSMPTSCSPSGLTSLPSCAMPSSAAPATSTSCLMTWPSPTSPTVSSSPAPLRRSRWLSKKPSDPNSWSPVQNRSGALPSSAPRVRARLPSSSPMLPLLRALVSSSSAASRLLARSPPHSPGRPTLSTSPEVTTCFSGSTPPAWSKAGEGCDLSSCFLFSTPLPSFSFPWNSNLPTRRSLGCKVNDFTGVTMLPSWFWTFSLLQWVKKNVMLSFGKRCFMFYAVGSCYHDLCPILLQS</sequence>
<feature type="region of interest" description="Disordered" evidence="1">
    <location>
        <begin position="220"/>
        <end position="241"/>
    </location>
</feature>
<accession>A0A9E7GRA6</accession>
<proteinExistence type="predicted"/>
<dbReference type="Proteomes" id="UP001055439">
    <property type="component" value="Chromosome 7"/>
</dbReference>
<dbReference type="AlphaFoldDB" id="A0A9E7GRA6"/>
<feature type="region of interest" description="Disordered" evidence="1">
    <location>
        <begin position="146"/>
        <end position="197"/>
    </location>
</feature>
<gene>
    <name evidence="2" type="ORF">MUK42_12670</name>
</gene>
<feature type="region of interest" description="Disordered" evidence="1">
    <location>
        <begin position="34"/>
        <end position="121"/>
    </location>
</feature>
<evidence type="ECO:0000256" key="1">
    <source>
        <dbReference type="SAM" id="MobiDB-lite"/>
    </source>
</evidence>